<evidence type="ECO:0000256" key="2">
    <source>
        <dbReference type="ARBA" id="ARBA00022729"/>
    </source>
</evidence>
<comment type="caution">
    <text evidence="4">The sequence shown here is derived from an EMBL/GenBank/DDBJ whole genome shotgun (WGS) entry which is preliminary data.</text>
</comment>
<dbReference type="EMBL" id="QGMK01002911">
    <property type="protein sequence ID" value="TVY55307.1"/>
    <property type="molecule type" value="Genomic_DNA"/>
</dbReference>
<dbReference type="PANTHER" id="PTHR23208:SF36">
    <property type="entry name" value="LYSOZYME-RELATED"/>
    <property type="match status" value="1"/>
</dbReference>
<protein>
    <submittedName>
        <fullName evidence="4">Putative GH family 25 lysozyme</fullName>
    </submittedName>
</protein>
<reference evidence="4 5" key="1">
    <citation type="submission" date="2018-05" db="EMBL/GenBank/DDBJ databases">
        <title>Genome sequencing and assembly of the regulated plant pathogen Lachnellula willkommii and related sister species for the development of diagnostic species identification markers.</title>
        <authorList>
            <person name="Giroux E."/>
            <person name="Bilodeau G."/>
        </authorList>
    </citation>
    <scope>NUCLEOTIDE SEQUENCE [LARGE SCALE GENOMIC DNA]</scope>
    <source>
        <strain evidence="4 5">CBS 268.59</strain>
    </source>
</reference>
<dbReference type="OrthoDB" id="2251794at2759"/>
<feature type="chain" id="PRO_5035784270" evidence="3">
    <location>
        <begin position="20"/>
        <end position="332"/>
    </location>
</feature>
<dbReference type="Proteomes" id="UP000469558">
    <property type="component" value="Unassembled WGS sequence"/>
</dbReference>
<dbReference type="InterPro" id="IPR002053">
    <property type="entry name" value="Glyco_hydro_25"/>
</dbReference>
<dbReference type="GO" id="GO:0009253">
    <property type="term" value="P:peptidoglycan catabolic process"/>
    <property type="evidence" value="ECO:0007669"/>
    <property type="project" value="InterPro"/>
</dbReference>
<comment type="similarity">
    <text evidence="1">Belongs to the glycosyl hydrolase 25 family.</text>
</comment>
<dbReference type="Gene3D" id="3.20.20.80">
    <property type="entry name" value="Glycosidases"/>
    <property type="match status" value="1"/>
</dbReference>
<evidence type="ECO:0000256" key="1">
    <source>
        <dbReference type="ARBA" id="ARBA00010646"/>
    </source>
</evidence>
<dbReference type="AlphaFoldDB" id="A0A8T9BVP9"/>
<keyword evidence="5" id="KW-1185">Reference proteome</keyword>
<evidence type="ECO:0000313" key="5">
    <source>
        <dbReference type="Proteomes" id="UP000469558"/>
    </source>
</evidence>
<dbReference type="GO" id="GO:0003796">
    <property type="term" value="F:lysozyme activity"/>
    <property type="evidence" value="ECO:0007669"/>
    <property type="project" value="InterPro"/>
</dbReference>
<evidence type="ECO:0000256" key="3">
    <source>
        <dbReference type="SAM" id="SignalP"/>
    </source>
</evidence>
<name>A0A8T9BVP9_9HELO</name>
<dbReference type="InterPro" id="IPR017853">
    <property type="entry name" value="GH"/>
</dbReference>
<dbReference type="PANTHER" id="PTHR23208">
    <property type="entry name" value="LYSOZYME PROTEIN"/>
    <property type="match status" value="1"/>
</dbReference>
<gene>
    <name evidence="4" type="ORF">LSUE1_G009557</name>
</gene>
<evidence type="ECO:0000313" key="4">
    <source>
        <dbReference type="EMBL" id="TVY55307.1"/>
    </source>
</evidence>
<proteinExistence type="inferred from homology"/>
<feature type="signal peptide" evidence="3">
    <location>
        <begin position="1"/>
        <end position="19"/>
    </location>
</feature>
<dbReference type="SUPFAM" id="SSF51445">
    <property type="entry name" value="(Trans)glycosidases"/>
    <property type="match status" value="1"/>
</dbReference>
<sequence>MRFSNLIISLAAGIAVLSAHSLVQKRATTTCSTPSGPGFCSSTSTACTGGTYVSGYCPGAASVQCCVATCTAPAGKGVCEPTSNSCSGTYTSGLCPGPSDVECCAGTGGGSGTGSGVAGLDISGTPPSSFWSCAASTYKVVAIEGYIQGCAQGGEVKSNFVANYKAAKAAGISRIDAYLFPCTGTQPNGVACKSPATQLSEFLNAVDSNGMTISHYWFDIEPTSTANGDACNAWNLGSTANAALAKQWVAALQNSGRTWGIYANGNQWTTMFASRSTDIGSQLPLWAVQADGVTGVNTVSTFMGGWTSAVAKQYKLDTTACGTGVDLDSFLT</sequence>
<keyword evidence="2 3" id="KW-0732">Signal</keyword>
<accession>A0A8T9BVP9</accession>
<dbReference type="GO" id="GO:0016998">
    <property type="term" value="P:cell wall macromolecule catabolic process"/>
    <property type="evidence" value="ECO:0007669"/>
    <property type="project" value="InterPro"/>
</dbReference>
<dbReference type="InterPro" id="IPR051595">
    <property type="entry name" value="GH25_Enzymes"/>
</dbReference>
<dbReference type="PROSITE" id="PS51904">
    <property type="entry name" value="GLYCOSYL_HYDROL_F25_2"/>
    <property type="match status" value="1"/>
</dbReference>
<organism evidence="4 5">
    <name type="scientific">Lachnellula suecica</name>
    <dbReference type="NCBI Taxonomy" id="602035"/>
    <lineage>
        <taxon>Eukaryota</taxon>
        <taxon>Fungi</taxon>
        <taxon>Dikarya</taxon>
        <taxon>Ascomycota</taxon>
        <taxon>Pezizomycotina</taxon>
        <taxon>Leotiomycetes</taxon>
        <taxon>Helotiales</taxon>
        <taxon>Lachnaceae</taxon>
        <taxon>Lachnellula</taxon>
    </lineage>
</organism>
<dbReference type="GO" id="GO:0007165">
    <property type="term" value="P:signal transduction"/>
    <property type="evidence" value="ECO:0007669"/>
    <property type="project" value="TreeGrafter"/>
</dbReference>